<evidence type="ECO:0000313" key="2">
    <source>
        <dbReference type="Proteomes" id="UP000265520"/>
    </source>
</evidence>
<sequence length="101" mass="9819">GHTVPSSSSSHVHPPAPIITAAPSVVAPVVHPSYASVLVTGSSSAPTLPSPATPSVVAPAYASVLVTGSSSAPTLPSPATVSTEALTTEVEQKLSLQSALA</sequence>
<dbReference type="EMBL" id="LXQA010409886">
    <property type="protein sequence ID" value="MCI49996.1"/>
    <property type="molecule type" value="Genomic_DNA"/>
</dbReference>
<feature type="non-terminal residue" evidence="1">
    <location>
        <position position="101"/>
    </location>
</feature>
<proteinExistence type="predicted"/>
<organism evidence="1 2">
    <name type="scientific">Trifolium medium</name>
    <dbReference type="NCBI Taxonomy" id="97028"/>
    <lineage>
        <taxon>Eukaryota</taxon>
        <taxon>Viridiplantae</taxon>
        <taxon>Streptophyta</taxon>
        <taxon>Embryophyta</taxon>
        <taxon>Tracheophyta</taxon>
        <taxon>Spermatophyta</taxon>
        <taxon>Magnoliopsida</taxon>
        <taxon>eudicotyledons</taxon>
        <taxon>Gunneridae</taxon>
        <taxon>Pentapetalae</taxon>
        <taxon>rosids</taxon>
        <taxon>fabids</taxon>
        <taxon>Fabales</taxon>
        <taxon>Fabaceae</taxon>
        <taxon>Papilionoideae</taxon>
        <taxon>50 kb inversion clade</taxon>
        <taxon>NPAAA clade</taxon>
        <taxon>Hologalegina</taxon>
        <taxon>IRL clade</taxon>
        <taxon>Trifolieae</taxon>
        <taxon>Trifolium</taxon>
    </lineage>
</organism>
<accession>A0A392SQ64</accession>
<reference evidence="1 2" key="1">
    <citation type="journal article" date="2018" name="Front. Plant Sci.">
        <title>Red Clover (Trifolium pratense) and Zigzag Clover (T. medium) - A Picture of Genomic Similarities and Differences.</title>
        <authorList>
            <person name="Dluhosova J."/>
            <person name="Istvanek J."/>
            <person name="Nedelnik J."/>
            <person name="Repkova J."/>
        </authorList>
    </citation>
    <scope>NUCLEOTIDE SEQUENCE [LARGE SCALE GENOMIC DNA]</scope>
    <source>
        <strain evidence="2">cv. 10/8</strain>
        <tissue evidence="1">Leaf</tissue>
    </source>
</reference>
<evidence type="ECO:0000313" key="1">
    <source>
        <dbReference type="EMBL" id="MCI49996.1"/>
    </source>
</evidence>
<feature type="non-terminal residue" evidence="1">
    <location>
        <position position="1"/>
    </location>
</feature>
<dbReference type="AlphaFoldDB" id="A0A392SQ64"/>
<name>A0A392SQ64_9FABA</name>
<protein>
    <submittedName>
        <fullName evidence="1">Uncharacterized protein</fullName>
    </submittedName>
</protein>
<keyword evidence="2" id="KW-1185">Reference proteome</keyword>
<dbReference type="Proteomes" id="UP000265520">
    <property type="component" value="Unassembled WGS sequence"/>
</dbReference>
<comment type="caution">
    <text evidence="1">The sequence shown here is derived from an EMBL/GenBank/DDBJ whole genome shotgun (WGS) entry which is preliminary data.</text>
</comment>